<reference evidence="2" key="1">
    <citation type="submission" date="2023-07" db="EMBL/GenBank/DDBJ databases">
        <authorList>
            <consortium name="AG Swart"/>
            <person name="Singh M."/>
            <person name="Singh A."/>
            <person name="Seah K."/>
            <person name="Emmerich C."/>
        </authorList>
    </citation>
    <scope>NUCLEOTIDE SEQUENCE</scope>
    <source>
        <strain evidence="2">DP1</strain>
    </source>
</reference>
<organism evidence="2 3">
    <name type="scientific">Euplotes crassus</name>
    <dbReference type="NCBI Taxonomy" id="5936"/>
    <lineage>
        <taxon>Eukaryota</taxon>
        <taxon>Sar</taxon>
        <taxon>Alveolata</taxon>
        <taxon>Ciliophora</taxon>
        <taxon>Intramacronucleata</taxon>
        <taxon>Spirotrichea</taxon>
        <taxon>Hypotrichia</taxon>
        <taxon>Euplotida</taxon>
        <taxon>Euplotidae</taxon>
        <taxon>Moneuplotes</taxon>
    </lineage>
</organism>
<feature type="compositionally biased region" description="Basic and acidic residues" evidence="1">
    <location>
        <begin position="338"/>
        <end position="350"/>
    </location>
</feature>
<gene>
    <name evidence="2" type="ORF">ECRASSUSDP1_LOCUS9138</name>
</gene>
<evidence type="ECO:0000256" key="1">
    <source>
        <dbReference type="SAM" id="MobiDB-lite"/>
    </source>
</evidence>
<name>A0AAD1UJ15_EUPCR</name>
<evidence type="ECO:0000313" key="2">
    <source>
        <dbReference type="EMBL" id="CAI2367850.1"/>
    </source>
</evidence>
<feature type="region of interest" description="Disordered" evidence="1">
    <location>
        <begin position="334"/>
        <end position="355"/>
    </location>
</feature>
<dbReference type="Proteomes" id="UP001295684">
    <property type="component" value="Unassembled WGS sequence"/>
</dbReference>
<feature type="compositionally biased region" description="Basic residues" evidence="1">
    <location>
        <begin position="381"/>
        <end position="393"/>
    </location>
</feature>
<dbReference type="EMBL" id="CAMPGE010008971">
    <property type="protein sequence ID" value="CAI2367850.1"/>
    <property type="molecule type" value="Genomic_DNA"/>
</dbReference>
<feature type="region of interest" description="Disordered" evidence="1">
    <location>
        <begin position="374"/>
        <end position="399"/>
    </location>
</feature>
<keyword evidence="3" id="KW-1185">Reference proteome</keyword>
<comment type="caution">
    <text evidence="2">The sequence shown here is derived from an EMBL/GenBank/DDBJ whole genome shotgun (WGS) entry which is preliminary data.</text>
</comment>
<proteinExistence type="predicted"/>
<accession>A0AAD1UJ15</accession>
<dbReference type="AlphaFoldDB" id="A0AAD1UJ15"/>
<evidence type="ECO:0000313" key="3">
    <source>
        <dbReference type="Proteomes" id="UP001295684"/>
    </source>
</evidence>
<feature type="region of interest" description="Disordered" evidence="1">
    <location>
        <begin position="144"/>
        <end position="163"/>
    </location>
</feature>
<sequence>MNLATKPLPESRLIKYLENLKRKKITPKFKTLRSQIRKNIVKKQHKESKLSCMHLKCNCSFSGSVENICRCAPHIIDSRHQTQQSDAGVAKEPNNRPCNSKISINVRMDKAYMPKKSQVFKFNNMVKLKRPSTNVHRKRSKFTWDPNKTLKNPKITTRDQREAPADRVKRFLKCFNPDLNSNSFENSRNNQTVYAKRPLNNQSVETIPLREIQLEHTLGGLVTKEISLNRNYCHDLSCLITNNSCDLEKKIPFKERKTINLKTLKIPEIMNIQIMAPKNDPRGFRQKSRCDHGFLNVINTKGFAKSIDIKQRYSKREPQGSLLTKKKSNSSFLSISRSGRELRASDKGSSDGELMPVYKINKSKLKFNLLIQDKIRSPNNKNRRNHTGNRNLKRLNTNG</sequence>
<protein>
    <submittedName>
        <fullName evidence="2">Uncharacterized protein</fullName>
    </submittedName>
</protein>